<dbReference type="InterPro" id="IPR036259">
    <property type="entry name" value="MFS_trans_sf"/>
</dbReference>
<protein>
    <submittedName>
        <fullName evidence="2">Uncharacterized protein</fullName>
    </submittedName>
</protein>
<comment type="caution">
    <text evidence="2">The sequence shown here is derived from an EMBL/GenBank/DDBJ whole genome shotgun (WGS) entry which is preliminary data.</text>
</comment>
<reference evidence="2" key="1">
    <citation type="submission" date="2023-08" db="EMBL/GenBank/DDBJ databases">
        <authorList>
            <person name="Chen Y."/>
            <person name="Shah S."/>
            <person name="Dougan E. K."/>
            <person name="Thang M."/>
            <person name="Chan C."/>
        </authorList>
    </citation>
    <scope>NUCLEOTIDE SEQUENCE</scope>
</reference>
<dbReference type="GO" id="GO:0022857">
    <property type="term" value="F:transmembrane transporter activity"/>
    <property type="evidence" value="ECO:0007669"/>
    <property type="project" value="InterPro"/>
</dbReference>
<feature type="transmembrane region" description="Helical" evidence="1">
    <location>
        <begin position="397"/>
        <end position="419"/>
    </location>
</feature>
<dbReference type="Proteomes" id="UP001178507">
    <property type="component" value="Unassembled WGS sequence"/>
</dbReference>
<feature type="transmembrane region" description="Helical" evidence="1">
    <location>
        <begin position="425"/>
        <end position="447"/>
    </location>
</feature>
<accession>A0AA36MMN9</accession>
<feature type="transmembrane region" description="Helical" evidence="1">
    <location>
        <begin position="332"/>
        <end position="352"/>
    </location>
</feature>
<sequence length="651" mass="69810">MATATVTVIGAETIQLSKLFDQNPESECAKLATAEKIEAEKMEAEKMPTRTSLALMMYFAALSSINLVITIPTAHDYAERLGAGEFFAGLMIALVPLCSIVGCLTNTGLLNFLPMKTVWAILCLGQVLGCILYALAGLMRFKYMLLCSRGLIGLCSAYNIPGLYISLTVGVKRRSEVLFYYTAMNTLGCAIGPALAALLEEFMKFTRINNLVLDSDTIPGWFMAVVFLLFSVKLLIFLEEPPSLRQSPGVAKTARIPLSWQQLGACCACFWHLCVCSSVNTGVEVYAITVLQQSLGWSISTSALFVAGLQLTCGVCNLVLGRMLHLVPWSDSKCLVVADILACFAGVLLLHFDVHAVTVQISLMAAGLLAALILVNNVRAFALSIATKVVPPSAARAVTTGAVVSMSLGRGLGAMVAAALDVESFGPVLLSMFVALSTVGLLARTCLRTEFKVLQAKVMMFSNQIAEIVHGVCNEFHGAPNKNTGETFLVIWKAVEDTGSDCSDLLAKFAEGSIVSSAAVIGAVHRSPLLGSYREHPGLQFRLGADCRVHLSIGLHKGWAIEGAVGSEFKIDCSYLSPNVSIATTIERSSEVYGVSVMVAQSVVDLCSPSMRAQCRLIDKVVIRGSSAPMELFCVDLNYMSVEIDFTARPK</sequence>
<evidence type="ECO:0000313" key="2">
    <source>
        <dbReference type="EMBL" id="CAJ1377566.1"/>
    </source>
</evidence>
<keyword evidence="1" id="KW-0812">Transmembrane</keyword>
<feature type="transmembrane region" description="Helical" evidence="1">
    <location>
        <begin position="86"/>
        <end position="105"/>
    </location>
</feature>
<feature type="non-terminal residue" evidence="2">
    <location>
        <position position="1"/>
    </location>
</feature>
<dbReference type="SUPFAM" id="SSF103473">
    <property type="entry name" value="MFS general substrate transporter"/>
    <property type="match status" value="1"/>
</dbReference>
<dbReference type="SUPFAM" id="SSF55073">
    <property type="entry name" value="Nucleotide cyclase"/>
    <property type="match status" value="1"/>
</dbReference>
<feature type="transmembrane region" description="Helical" evidence="1">
    <location>
        <begin position="358"/>
        <end position="376"/>
    </location>
</feature>
<dbReference type="PANTHER" id="PTHR43336">
    <property type="entry name" value="OXYGEN SENSOR HISTIDINE KINASE RESPONSE REGULATOR DEVS/DOSS"/>
    <property type="match status" value="1"/>
</dbReference>
<feature type="transmembrane region" description="Helical" evidence="1">
    <location>
        <begin position="218"/>
        <end position="238"/>
    </location>
</feature>
<dbReference type="InterPro" id="IPR011701">
    <property type="entry name" value="MFS"/>
</dbReference>
<keyword evidence="3" id="KW-1185">Reference proteome</keyword>
<keyword evidence="1" id="KW-1133">Transmembrane helix</keyword>
<dbReference type="InterPro" id="IPR029787">
    <property type="entry name" value="Nucleotide_cyclase"/>
</dbReference>
<feature type="transmembrane region" description="Helical" evidence="1">
    <location>
        <begin position="55"/>
        <end position="74"/>
    </location>
</feature>
<feature type="transmembrane region" description="Helical" evidence="1">
    <location>
        <begin position="151"/>
        <end position="171"/>
    </location>
</feature>
<gene>
    <name evidence="2" type="ORF">EVOR1521_LOCUS6336</name>
</gene>
<proteinExistence type="predicted"/>
<feature type="transmembrane region" description="Helical" evidence="1">
    <location>
        <begin position="295"/>
        <end position="320"/>
    </location>
</feature>
<organism evidence="2 3">
    <name type="scientific">Effrenium voratum</name>
    <dbReference type="NCBI Taxonomy" id="2562239"/>
    <lineage>
        <taxon>Eukaryota</taxon>
        <taxon>Sar</taxon>
        <taxon>Alveolata</taxon>
        <taxon>Dinophyceae</taxon>
        <taxon>Suessiales</taxon>
        <taxon>Symbiodiniaceae</taxon>
        <taxon>Effrenium</taxon>
    </lineage>
</organism>
<keyword evidence="1" id="KW-0472">Membrane</keyword>
<evidence type="ECO:0000256" key="1">
    <source>
        <dbReference type="SAM" id="Phobius"/>
    </source>
</evidence>
<dbReference type="AlphaFoldDB" id="A0AA36MMN9"/>
<evidence type="ECO:0000313" key="3">
    <source>
        <dbReference type="Proteomes" id="UP001178507"/>
    </source>
</evidence>
<feature type="transmembrane region" description="Helical" evidence="1">
    <location>
        <begin position="259"/>
        <end position="283"/>
    </location>
</feature>
<name>A0AA36MMN9_9DINO</name>
<feature type="transmembrane region" description="Helical" evidence="1">
    <location>
        <begin position="117"/>
        <end position="139"/>
    </location>
</feature>
<dbReference type="Gene3D" id="3.30.70.1230">
    <property type="entry name" value="Nucleotide cyclase"/>
    <property type="match status" value="1"/>
</dbReference>
<feature type="transmembrane region" description="Helical" evidence="1">
    <location>
        <begin position="178"/>
        <end position="198"/>
    </location>
</feature>
<dbReference type="Pfam" id="PF07690">
    <property type="entry name" value="MFS_1"/>
    <property type="match status" value="1"/>
</dbReference>
<dbReference type="Gene3D" id="1.20.1250.20">
    <property type="entry name" value="MFS general substrate transporter like domains"/>
    <property type="match status" value="1"/>
</dbReference>
<dbReference type="EMBL" id="CAUJNA010000471">
    <property type="protein sequence ID" value="CAJ1377566.1"/>
    <property type="molecule type" value="Genomic_DNA"/>
</dbReference>
<dbReference type="PANTHER" id="PTHR43336:SF3">
    <property type="entry name" value="GUANYLATE CYCLASE DOMAIN-CONTAINING PROTEIN"/>
    <property type="match status" value="1"/>
</dbReference>